<dbReference type="RefSeq" id="WP_151894532.1">
    <property type="nucleotide sequence ID" value="NZ_BKCF01000004.1"/>
</dbReference>
<proteinExistence type="predicted"/>
<dbReference type="InterPro" id="IPR057695">
    <property type="entry name" value="DUF7935"/>
</dbReference>
<organism evidence="2 3">
    <name type="scientific">Patiriisocius marinistellae</name>
    <dbReference type="NCBI Taxonomy" id="2494560"/>
    <lineage>
        <taxon>Bacteria</taxon>
        <taxon>Pseudomonadati</taxon>
        <taxon>Bacteroidota</taxon>
        <taxon>Flavobacteriia</taxon>
        <taxon>Flavobacteriales</taxon>
        <taxon>Flavobacteriaceae</taxon>
        <taxon>Patiriisocius</taxon>
    </lineage>
</organism>
<keyword evidence="1" id="KW-0812">Transmembrane</keyword>
<reference evidence="2 3" key="1">
    <citation type="submission" date="2019-08" db="EMBL/GenBank/DDBJ databases">
        <title>Ulvibacter marinistellae sp. nov., isolated from a starfish, Patiria pectinifera.</title>
        <authorList>
            <person name="Kawano K."/>
            <person name="Ushijima N."/>
            <person name="Kihara M."/>
            <person name="Itoh H."/>
        </authorList>
    </citation>
    <scope>NUCLEOTIDE SEQUENCE [LARGE SCALE GENOMIC DNA]</scope>
    <source>
        <strain evidence="2 3">KK4</strain>
    </source>
</reference>
<dbReference type="EMBL" id="BKCF01000004">
    <property type="protein sequence ID" value="GEQ86599.1"/>
    <property type="molecule type" value="Genomic_DNA"/>
</dbReference>
<name>A0A5J4G1N2_9FLAO</name>
<evidence type="ECO:0000313" key="3">
    <source>
        <dbReference type="Proteomes" id="UP000326994"/>
    </source>
</evidence>
<gene>
    <name evidence="2" type="ORF">ULMS_21070</name>
</gene>
<keyword evidence="3" id="KW-1185">Reference proteome</keyword>
<keyword evidence="1" id="KW-1133">Transmembrane helix</keyword>
<protein>
    <submittedName>
        <fullName evidence="2">Uncharacterized protein</fullName>
    </submittedName>
</protein>
<dbReference type="Proteomes" id="UP000326994">
    <property type="component" value="Unassembled WGS sequence"/>
</dbReference>
<keyword evidence="1" id="KW-0472">Membrane</keyword>
<dbReference type="Pfam" id="PF25589">
    <property type="entry name" value="DUF7935"/>
    <property type="match status" value="1"/>
</dbReference>
<feature type="transmembrane region" description="Helical" evidence="1">
    <location>
        <begin position="6"/>
        <end position="28"/>
    </location>
</feature>
<evidence type="ECO:0000313" key="2">
    <source>
        <dbReference type="EMBL" id="GEQ86599.1"/>
    </source>
</evidence>
<comment type="caution">
    <text evidence="2">The sequence shown here is derived from an EMBL/GenBank/DDBJ whole genome shotgun (WGS) entry which is preliminary data.</text>
</comment>
<dbReference type="OrthoDB" id="1493032at2"/>
<accession>A0A5J4G1N2</accession>
<sequence length="174" mass="20188">MEQLEQLFPYFALIITALIVGAVAFLFFKKHTENEENRRRYLLHKDAQGKLLPLRLQAFERITLFLERMDLNKSVVRIKPRNSNVEVYENDLINGIEQEYEHNLTQQIYVSAEAWNIIRTAKNATIQTVRQMAMNEKNDSADKLRESLLNNAMAGVSPSQKALAFIKTEISELF</sequence>
<evidence type="ECO:0000256" key="1">
    <source>
        <dbReference type="SAM" id="Phobius"/>
    </source>
</evidence>
<dbReference type="AlphaFoldDB" id="A0A5J4G1N2"/>